<dbReference type="EC" id="7.1.1.8" evidence="2 17"/>
<keyword evidence="4 17" id="KW-0813">Transport</keyword>
<evidence type="ECO:0000256" key="18">
    <source>
        <dbReference type="PIRSR" id="PIRSR000007-50"/>
    </source>
</evidence>
<dbReference type="PIRSF" id="PIRSF000007">
    <property type="entry name" value="Ubiq_cycred_cyc"/>
    <property type="match status" value="1"/>
</dbReference>
<dbReference type="GO" id="GO:0008121">
    <property type="term" value="F:quinol-cytochrome-c reductase activity"/>
    <property type="evidence" value="ECO:0007669"/>
    <property type="project" value="UniProtKB-UniRule"/>
</dbReference>
<dbReference type="InterPro" id="IPR050597">
    <property type="entry name" value="Cytochrome_c_Oxidase_Subunit"/>
</dbReference>
<sequence length="299" mass="30913">MPFGVRGRPRFQTVGFRARPRLSTILSARRRNRFAGLVVVALALTVFGGVYAVASPSSKASADAAQSTQVEQGRRLFAVSCSSCHGMNAQGTNAGPPLIGVGAAAVDFQVATGRMPAQQPGAQIPKKPVAFSDEEIAALAAYVASLGPGPSVPSKQDLDTSDLSDAEIAQGGELFRTNCASCHNVAGKGGALTHGKYAPNIDGSSDRHIYEAMLTGPQNMPVFSNQVITPKNKRQIIAYLNELKQQPSQGGFGLGGLGPVSEGVAAWLAGLGACVVLAVWIAAKTARTTRTNGKGAQGK</sequence>
<feature type="binding site" description="covalent" evidence="18">
    <location>
        <position position="81"/>
    </location>
    <ligand>
        <name>heme c</name>
        <dbReference type="ChEBI" id="CHEBI:61717"/>
        <label>1</label>
    </ligand>
</feature>
<proteinExistence type="predicted"/>
<evidence type="ECO:0000256" key="11">
    <source>
        <dbReference type="ARBA" id="ARBA00022967"/>
    </source>
</evidence>
<feature type="binding site" description="covalent" evidence="18">
    <location>
        <position position="84"/>
    </location>
    <ligand>
        <name>heme c</name>
        <dbReference type="ChEBI" id="CHEBI:61717"/>
        <label>1</label>
    </ligand>
</feature>
<keyword evidence="8 17" id="KW-0812">Transmembrane</keyword>
<comment type="catalytic activity">
    <reaction evidence="16 17">
        <text>a quinol + 2 Fe(III)-[cytochrome c](out) = a quinone + 2 Fe(II)-[cytochrome c](out) + 2 H(+)(out)</text>
        <dbReference type="Rhea" id="RHEA:11484"/>
        <dbReference type="Rhea" id="RHEA-COMP:10350"/>
        <dbReference type="Rhea" id="RHEA-COMP:14399"/>
        <dbReference type="ChEBI" id="CHEBI:15378"/>
        <dbReference type="ChEBI" id="CHEBI:24646"/>
        <dbReference type="ChEBI" id="CHEBI:29033"/>
        <dbReference type="ChEBI" id="CHEBI:29034"/>
        <dbReference type="ChEBI" id="CHEBI:132124"/>
        <dbReference type="EC" id="7.1.1.8"/>
    </reaction>
</comment>
<evidence type="ECO:0000256" key="10">
    <source>
        <dbReference type="ARBA" id="ARBA00022737"/>
    </source>
</evidence>
<evidence type="ECO:0000256" key="2">
    <source>
        <dbReference type="ARBA" id="ARBA00012951"/>
    </source>
</evidence>
<evidence type="ECO:0000313" key="21">
    <source>
        <dbReference type="EMBL" id="NYH82596.1"/>
    </source>
</evidence>
<comment type="PTM">
    <text evidence="18">Binds 2 heme c groups covalently per subunit.</text>
</comment>
<protein>
    <recommendedName>
        <fullName evidence="3 17">Cytochrome bc1 complex cytochrome c subunit</fullName>
        <ecNumber evidence="2 17">7.1.1.8</ecNumber>
    </recommendedName>
</protein>
<feature type="domain" description="Cytochrome c" evidence="20">
    <location>
        <begin position="166"/>
        <end position="272"/>
    </location>
</feature>
<name>A0A1I2WG13_9ACTN</name>
<dbReference type="PANTHER" id="PTHR33751:SF13">
    <property type="entry name" value="CYTOCHROME BC1 COMPLEX CYTOCHROME C SUBUNIT"/>
    <property type="match status" value="1"/>
</dbReference>
<evidence type="ECO:0000256" key="16">
    <source>
        <dbReference type="ARBA" id="ARBA00029351"/>
    </source>
</evidence>
<dbReference type="InterPro" id="IPR036909">
    <property type="entry name" value="Cyt_c-like_dom_sf"/>
</dbReference>
<keyword evidence="9 17" id="KW-0479">Metal-binding</keyword>
<dbReference type="Proteomes" id="UP000199052">
    <property type="component" value="Unassembled WGS sequence"/>
</dbReference>
<feature type="transmembrane region" description="Helical" evidence="17">
    <location>
        <begin position="264"/>
        <end position="283"/>
    </location>
</feature>
<dbReference type="Pfam" id="PF13442">
    <property type="entry name" value="Cytochrome_CBB3"/>
    <property type="match status" value="1"/>
</dbReference>
<keyword evidence="5 17" id="KW-1003">Cell membrane</keyword>
<dbReference type="Pfam" id="PF00034">
    <property type="entry name" value="Cytochrom_C"/>
    <property type="match status" value="1"/>
</dbReference>
<comment type="subunit">
    <text evidence="17">The cytochrome bc1 complex is composed of a cytochrome b (QcrB), the Rieske iron-sulfur protein (QcrA) and a diheme cytochrome c (QcrC) subunit.</text>
</comment>
<organism evidence="22 23">
    <name type="scientific">Actinopolymorpha cephalotaxi</name>
    <dbReference type="NCBI Taxonomy" id="504797"/>
    <lineage>
        <taxon>Bacteria</taxon>
        <taxon>Bacillati</taxon>
        <taxon>Actinomycetota</taxon>
        <taxon>Actinomycetes</taxon>
        <taxon>Propionibacteriales</taxon>
        <taxon>Actinopolymorphaceae</taxon>
        <taxon>Actinopolymorpha</taxon>
    </lineage>
</organism>
<dbReference type="Proteomes" id="UP000533017">
    <property type="component" value="Unassembled WGS sequence"/>
</dbReference>
<keyword evidence="12 17" id="KW-0249">Electron transport</keyword>
<dbReference type="EMBL" id="JACBZA010000001">
    <property type="protein sequence ID" value="NYH82596.1"/>
    <property type="molecule type" value="Genomic_DNA"/>
</dbReference>
<keyword evidence="24" id="KW-1185">Reference proteome</keyword>
<dbReference type="GO" id="GO:0005886">
    <property type="term" value="C:plasma membrane"/>
    <property type="evidence" value="ECO:0007669"/>
    <property type="project" value="UniProtKB-SubCell"/>
</dbReference>
<dbReference type="AlphaFoldDB" id="A0A1I2WG13"/>
<evidence type="ECO:0000313" key="23">
    <source>
        <dbReference type="Proteomes" id="UP000199052"/>
    </source>
</evidence>
<gene>
    <name evidence="21" type="ORF">FHR37_001447</name>
    <name evidence="22" type="ORF">SAMN05421678_110252</name>
</gene>
<evidence type="ECO:0000256" key="8">
    <source>
        <dbReference type="ARBA" id="ARBA00022692"/>
    </source>
</evidence>
<keyword evidence="10" id="KW-0677">Repeat</keyword>
<evidence type="ECO:0000259" key="20">
    <source>
        <dbReference type="PROSITE" id="PS51007"/>
    </source>
</evidence>
<evidence type="ECO:0000256" key="14">
    <source>
        <dbReference type="ARBA" id="ARBA00023004"/>
    </source>
</evidence>
<evidence type="ECO:0000256" key="15">
    <source>
        <dbReference type="ARBA" id="ARBA00023136"/>
    </source>
</evidence>
<evidence type="ECO:0000256" key="17">
    <source>
        <dbReference type="PIRNR" id="PIRNR000007"/>
    </source>
</evidence>
<accession>A0A1I2WG13</accession>
<comment type="caution">
    <text evidence="17">Lacks conserved residue(s) required for the propagation of feature annotation.</text>
</comment>
<dbReference type="OrthoDB" id="9811281at2"/>
<feature type="binding site" description="axial binding residue" evidence="19">
    <location>
        <position position="183"/>
    </location>
    <ligand>
        <name>heme c</name>
        <dbReference type="ChEBI" id="CHEBI:61717"/>
        <label>2</label>
    </ligand>
    <ligandPart>
        <name>Fe</name>
        <dbReference type="ChEBI" id="CHEBI:18248"/>
    </ligandPart>
</feature>
<evidence type="ECO:0000313" key="24">
    <source>
        <dbReference type="Proteomes" id="UP000533017"/>
    </source>
</evidence>
<dbReference type="GO" id="GO:0005506">
    <property type="term" value="F:iron ion binding"/>
    <property type="evidence" value="ECO:0007669"/>
    <property type="project" value="UniProtKB-UniRule"/>
</dbReference>
<evidence type="ECO:0000256" key="12">
    <source>
        <dbReference type="ARBA" id="ARBA00022982"/>
    </source>
</evidence>
<dbReference type="PANTHER" id="PTHR33751">
    <property type="entry name" value="CBB3-TYPE CYTOCHROME C OXIDASE SUBUNIT FIXP"/>
    <property type="match status" value="1"/>
</dbReference>
<reference evidence="22 23" key="1">
    <citation type="submission" date="2016-10" db="EMBL/GenBank/DDBJ databases">
        <authorList>
            <person name="de Groot N.N."/>
        </authorList>
    </citation>
    <scope>NUCLEOTIDE SEQUENCE [LARGE SCALE GENOMIC DNA]</scope>
    <source>
        <strain evidence="22 23">CPCC 202808</strain>
    </source>
</reference>
<feature type="domain" description="Cytochrome c" evidence="20">
    <location>
        <begin position="68"/>
        <end position="147"/>
    </location>
</feature>
<feature type="binding site" description="covalent" evidence="18">
    <location>
        <position position="179"/>
    </location>
    <ligand>
        <name>heme c</name>
        <dbReference type="ChEBI" id="CHEBI:61717"/>
        <label>2</label>
    </ligand>
</feature>
<evidence type="ECO:0000256" key="19">
    <source>
        <dbReference type="PIRSR" id="PIRSR000007-51"/>
    </source>
</evidence>
<evidence type="ECO:0000256" key="13">
    <source>
        <dbReference type="ARBA" id="ARBA00022989"/>
    </source>
</evidence>
<evidence type="ECO:0000313" key="22">
    <source>
        <dbReference type="EMBL" id="SFH00233.1"/>
    </source>
</evidence>
<keyword evidence="13 17" id="KW-1133">Transmembrane helix</keyword>
<evidence type="ECO:0000256" key="7">
    <source>
        <dbReference type="ARBA" id="ARBA00022660"/>
    </source>
</evidence>
<dbReference type="InterPro" id="IPR009152">
    <property type="entry name" value="bc1_cytC-su"/>
</dbReference>
<dbReference type="InterPro" id="IPR009056">
    <property type="entry name" value="Cyt_c-like_dom"/>
</dbReference>
<dbReference type="Gene3D" id="1.10.760.10">
    <property type="entry name" value="Cytochrome c-like domain"/>
    <property type="match status" value="2"/>
</dbReference>
<evidence type="ECO:0000256" key="3">
    <source>
        <dbReference type="ARBA" id="ARBA00017819"/>
    </source>
</evidence>
<keyword evidence="6 17" id="KW-0349">Heme</keyword>
<evidence type="ECO:0000256" key="9">
    <source>
        <dbReference type="ARBA" id="ARBA00022723"/>
    </source>
</evidence>
<keyword evidence="11 17" id="KW-1278">Translocase</keyword>
<dbReference type="SUPFAM" id="SSF46626">
    <property type="entry name" value="Cytochrome c"/>
    <property type="match status" value="2"/>
</dbReference>
<keyword evidence="7 17" id="KW-0679">Respiratory chain</keyword>
<evidence type="ECO:0000256" key="5">
    <source>
        <dbReference type="ARBA" id="ARBA00022475"/>
    </source>
</evidence>
<evidence type="ECO:0000256" key="6">
    <source>
        <dbReference type="ARBA" id="ARBA00022617"/>
    </source>
</evidence>
<dbReference type="PROSITE" id="PS51007">
    <property type="entry name" value="CYTC"/>
    <property type="match status" value="2"/>
</dbReference>
<evidence type="ECO:0000256" key="4">
    <source>
        <dbReference type="ARBA" id="ARBA00022448"/>
    </source>
</evidence>
<keyword evidence="14 17" id="KW-0408">Iron</keyword>
<dbReference type="GO" id="GO:0020037">
    <property type="term" value="F:heme binding"/>
    <property type="evidence" value="ECO:0007669"/>
    <property type="project" value="UniProtKB-UniRule"/>
</dbReference>
<dbReference type="EMBL" id="FOOI01000010">
    <property type="protein sequence ID" value="SFH00233.1"/>
    <property type="molecule type" value="Genomic_DNA"/>
</dbReference>
<evidence type="ECO:0000256" key="1">
    <source>
        <dbReference type="ARBA" id="ARBA00004651"/>
    </source>
</evidence>
<dbReference type="STRING" id="504797.SAMN05421678_110252"/>
<reference evidence="21 24" key="2">
    <citation type="submission" date="2020-07" db="EMBL/GenBank/DDBJ databases">
        <title>Sequencing the genomes of 1000 actinobacteria strains.</title>
        <authorList>
            <person name="Klenk H.-P."/>
        </authorList>
    </citation>
    <scope>NUCLEOTIDE SEQUENCE [LARGE SCALE GENOMIC DNA]</scope>
    <source>
        <strain evidence="21 24">DSM 45117</strain>
    </source>
</reference>
<feature type="binding site" description="covalent" evidence="18">
    <location>
        <position position="182"/>
    </location>
    <ligand>
        <name>heme c</name>
        <dbReference type="ChEBI" id="CHEBI:61717"/>
        <label>2</label>
    </ligand>
</feature>
<comment type="subcellular location">
    <subcellularLocation>
        <location evidence="1 17">Cell membrane</location>
        <topology evidence="1 17">Multi-pass membrane protein</topology>
    </subcellularLocation>
</comment>
<feature type="binding site" description="axial binding residue" evidence="19">
    <location>
        <position position="85"/>
    </location>
    <ligand>
        <name>heme c</name>
        <dbReference type="ChEBI" id="CHEBI:61717"/>
        <label>1</label>
    </ligand>
    <ligandPart>
        <name>Fe</name>
        <dbReference type="ChEBI" id="CHEBI:18248"/>
    </ligandPart>
</feature>
<keyword evidence="15 17" id="KW-0472">Membrane</keyword>